<reference evidence="1 2" key="1">
    <citation type="submission" date="2019-05" db="EMBL/GenBank/DDBJ databases">
        <title>Emergence of the Ug99 lineage of the wheat stem rust pathogen through somatic hybridization.</title>
        <authorList>
            <person name="Li F."/>
            <person name="Upadhyaya N.M."/>
            <person name="Sperschneider J."/>
            <person name="Matny O."/>
            <person name="Nguyen-Phuc H."/>
            <person name="Mago R."/>
            <person name="Raley C."/>
            <person name="Miller M.E."/>
            <person name="Silverstein K.A.T."/>
            <person name="Henningsen E."/>
            <person name="Hirsch C.D."/>
            <person name="Visser B."/>
            <person name="Pretorius Z.A."/>
            <person name="Steffenson B.J."/>
            <person name="Schwessinger B."/>
            <person name="Dodds P.N."/>
            <person name="Figueroa M."/>
        </authorList>
    </citation>
    <scope>NUCLEOTIDE SEQUENCE [LARGE SCALE GENOMIC DNA]</scope>
    <source>
        <strain evidence="1 2">Ug99</strain>
    </source>
</reference>
<gene>
    <name evidence="1" type="ORF">PGTUg99_021199</name>
</gene>
<protein>
    <submittedName>
        <fullName evidence="1">Uncharacterized protein</fullName>
    </submittedName>
</protein>
<accession>A0A5B0S135</accession>
<name>A0A5B0S135_PUCGR</name>
<dbReference type="Proteomes" id="UP000325313">
    <property type="component" value="Unassembled WGS sequence"/>
</dbReference>
<proteinExistence type="predicted"/>
<dbReference type="AlphaFoldDB" id="A0A5B0S135"/>
<organism evidence="1 2">
    <name type="scientific">Puccinia graminis f. sp. tritici</name>
    <dbReference type="NCBI Taxonomy" id="56615"/>
    <lineage>
        <taxon>Eukaryota</taxon>
        <taxon>Fungi</taxon>
        <taxon>Dikarya</taxon>
        <taxon>Basidiomycota</taxon>
        <taxon>Pucciniomycotina</taxon>
        <taxon>Pucciniomycetes</taxon>
        <taxon>Pucciniales</taxon>
        <taxon>Pucciniaceae</taxon>
        <taxon>Puccinia</taxon>
    </lineage>
</organism>
<evidence type="ECO:0000313" key="2">
    <source>
        <dbReference type="Proteomes" id="UP000325313"/>
    </source>
</evidence>
<evidence type="ECO:0000313" key="1">
    <source>
        <dbReference type="EMBL" id="KAA1131760.1"/>
    </source>
</evidence>
<dbReference type="EMBL" id="VDEP01000102">
    <property type="protein sequence ID" value="KAA1131760.1"/>
    <property type="molecule type" value="Genomic_DNA"/>
</dbReference>
<comment type="caution">
    <text evidence="1">The sequence shown here is derived from an EMBL/GenBank/DDBJ whole genome shotgun (WGS) entry which is preliminary data.</text>
</comment>
<sequence length="104" mass="11802">MICSTHIFKLDGNGLSCCRRQTLNTHLMIHYKKSREELLQHLQSTSTSTQSYSSSSSFNLTQPHTSQLLHKSIGSDMAILEIRTCLTFECINICFHISHLCSLL</sequence>